<dbReference type="AlphaFoldDB" id="A0A2P6QP54"/>
<dbReference type="Proteomes" id="UP000238479">
    <property type="component" value="Chromosome 4"/>
</dbReference>
<proteinExistence type="predicted"/>
<organism evidence="2 3">
    <name type="scientific">Rosa chinensis</name>
    <name type="common">China rose</name>
    <dbReference type="NCBI Taxonomy" id="74649"/>
    <lineage>
        <taxon>Eukaryota</taxon>
        <taxon>Viridiplantae</taxon>
        <taxon>Streptophyta</taxon>
        <taxon>Embryophyta</taxon>
        <taxon>Tracheophyta</taxon>
        <taxon>Spermatophyta</taxon>
        <taxon>Magnoliopsida</taxon>
        <taxon>eudicotyledons</taxon>
        <taxon>Gunneridae</taxon>
        <taxon>Pentapetalae</taxon>
        <taxon>rosids</taxon>
        <taxon>fabids</taxon>
        <taxon>Rosales</taxon>
        <taxon>Rosaceae</taxon>
        <taxon>Rosoideae</taxon>
        <taxon>Rosoideae incertae sedis</taxon>
        <taxon>Rosa</taxon>
    </lineage>
</organism>
<feature type="signal peptide" evidence="1">
    <location>
        <begin position="1"/>
        <end position="21"/>
    </location>
</feature>
<accession>A0A2P6QP54</accession>
<feature type="chain" id="PRO_5015173550" evidence="1">
    <location>
        <begin position="22"/>
        <end position="62"/>
    </location>
</feature>
<reference evidence="2 3" key="1">
    <citation type="journal article" date="2018" name="Nat. Genet.">
        <title>The Rosa genome provides new insights in the design of modern roses.</title>
        <authorList>
            <person name="Bendahmane M."/>
        </authorList>
    </citation>
    <scope>NUCLEOTIDE SEQUENCE [LARGE SCALE GENOMIC DNA]</scope>
    <source>
        <strain evidence="3">cv. Old Blush</strain>
    </source>
</reference>
<evidence type="ECO:0000313" key="3">
    <source>
        <dbReference type="Proteomes" id="UP000238479"/>
    </source>
</evidence>
<dbReference type="Gramene" id="PRQ35969">
    <property type="protein sequence ID" value="PRQ35969"/>
    <property type="gene ID" value="RchiOBHm_Chr4g0386331"/>
</dbReference>
<evidence type="ECO:0000313" key="2">
    <source>
        <dbReference type="EMBL" id="PRQ35969.1"/>
    </source>
</evidence>
<dbReference type="EMBL" id="PDCK01000042">
    <property type="protein sequence ID" value="PRQ35969.1"/>
    <property type="molecule type" value="Genomic_DNA"/>
</dbReference>
<keyword evidence="3" id="KW-1185">Reference proteome</keyword>
<gene>
    <name evidence="2" type="ORF">RchiOBHm_Chr4g0386331</name>
</gene>
<evidence type="ECO:0000256" key="1">
    <source>
        <dbReference type="SAM" id="SignalP"/>
    </source>
</evidence>
<sequence>MMSPWRCDWFVGGLSAPLVWMKLGLQPLRQAQRRRVFQRQTTPQSLFLLPHPGNNREDLLLQ</sequence>
<name>A0A2P6QP54_ROSCH</name>
<protein>
    <submittedName>
        <fullName evidence="2">Uncharacterized protein</fullName>
    </submittedName>
</protein>
<keyword evidence="1" id="KW-0732">Signal</keyword>
<comment type="caution">
    <text evidence="2">The sequence shown here is derived from an EMBL/GenBank/DDBJ whole genome shotgun (WGS) entry which is preliminary data.</text>
</comment>